<evidence type="ECO:0000256" key="1">
    <source>
        <dbReference type="SAM" id="MobiDB-lite"/>
    </source>
</evidence>
<gene>
    <name evidence="2" type="ORF">CBR_g23659</name>
</gene>
<organism evidence="2 3">
    <name type="scientific">Chara braunii</name>
    <name type="common">Braun's stonewort</name>
    <dbReference type="NCBI Taxonomy" id="69332"/>
    <lineage>
        <taxon>Eukaryota</taxon>
        <taxon>Viridiplantae</taxon>
        <taxon>Streptophyta</taxon>
        <taxon>Charophyceae</taxon>
        <taxon>Charales</taxon>
        <taxon>Characeae</taxon>
        <taxon>Chara</taxon>
    </lineage>
</organism>
<reference evidence="2 3" key="1">
    <citation type="journal article" date="2018" name="Cell">
        <title>The Chara Genome: Secondary Complexity and Implications for Plant Terrestrialization.</title>
        <authorList>
            <person name="Nishiyama T."/>
            <person name="Sakayama H."/>
            <person name="Vries J.D."/>
            <person name="Buschmann H."/>
            <person name="Saint-Marcoux D."/>
            <person name="Ullrich K.K."/>
            <person name="Haas F.B."/>
            <person name="Vanderstraeten L."/>
            <person name="Becker D."/>
            <person name="Lang D."/>
            <person name="Vosolsobe S."/>
            <person name="Rombauts S."/>
            <person name="Wilhelmsson P.K.I."/>
            <person name="Janitza P."/>
            <person name="Kern R."/>
            <person name="Heyl A."/>
            <person name="Rumpler F."/>
            <person name="Villalobos L.I.A.C."/>
            <person name="Clay J.M."/>
            <person name="Skokan R."/>
            <person name="Toyoda A."/>
            <person name="Suzuki Y."/>
            <person name="Kagoshima H."/>
            <person name="Schijlen E."/>
            <person name="Tajeshwar N."/>
            <person name="Catarino B."/>
            <person name="Hetherington A.J."/>
            <person name="Saltykova A."/>
            <person name="Bonnot C."/>
            <person name="Breuninger H."/>
            <person name="Symeonidi A."/>
            <person name="Radhakrishnan G.V."/>
            <person name="Van Nieuwerburgh F."/>
            <person name="Deforce D."/>
            <person name="Chang C."/>
            <person name="Karol K.G."/>
            <person name="Hedrich R."/>
            <person name="Ulvskov P."/>
            <person name="Glockner G."/>
            <person name="Delwiche C.F."/>
            <person name="Petrasek J."/>
            <person name="Van de Peer Y."/>
            <person name="Friml J."/>
            <person name="Beilby M."/>
            <person name="Dolan L."/>
            <person name="Kohara Y."/>
            <person name="Sugano S."/>
            <person name="Fujiyama A."/>
            <person name="Delaux P.-M."/>
            <person name="Quint M."/>
            <person name="TheiBen G."/>
            <person name="Hagemann M."/>
            <person name="Harholt J."/>
            <person name="Dunand C."/>
            <person name="Zachgo S."/>
            <person name="Langdale J."/>
            <person name="Maumus F."/>
            <person name="Straeten D.V.D."/>
            <person name="Gould S.B."/>
            <person name="Rensing S.A."/>
        </authorList>
    </citation>
    <scope>NUCLEOTIDE SEQUENCE [LARGE SCALE GENOMIC DNA]</scope>
    <source>
        <strain evidence="2 3">S276</strain>
    </source>
</reference>
<comment type="caution">
    <text evidence="2">The sequence shown here is derived from an EMBL/GenBank/DDBJ whole genome shotgun (WGS) entry which is preliminary data.</text>
</comment>
<evidence type="ECO:0000313" key="3">
    <source>
        <dbReference type="Proteomes" id="UP000265515"/>
    </source>
</evidence>
<dbReference type="Gramene" id="GBG77328">
    <property type="protein sequence ID" value="GBG77328"/>
    <property type="gene ID" value="CBR_g23659"/>
</dbReference>
<dbReference type="EMBL" id="BFEA01000265">
    <property type="protein sequence ID" value="GBG77328.1"/>
    <property type="molecule type" value="Genomic_DNA"/>
</dbReference>
<feature type="compositionally biased region" description="Basic and acidic residues" evidence="1">
    <location>
        <begin position="174"/>
        <end position="207"/>
    </location>
</feature>
<dbReference type="Proteomes" id="UP000265515">
    <property type="component" value="Unassembled WGS sequence"/>
</dbReference>
<sequence length="207" mass="24070">MGAFPRDDVEDDLRFDETNLEDFIESLQLTAERGEWNKEERKKQLIARSKESEKEEVKRIVEGSRTWKRITTELWIAYTQTRQDQTRKESLQEKGLWIGKEVAEPQGKEAEDEEEDNVPMKRLKNKTRVSPKSSIKGFEQAEGDEQEEEEAAEVRKRSMEASMVPRKKKLGKKRAIESGREEVQERRSEKEGGVKEAGEGKKIQEEG</sequence>
<feature type="compositionally biased region" description="Acidic residues" evidence="1">
    <location>
        <begin position="141"/>
        <end position="151"/>
    </location>
</feature>
<proteinExistence type="predicted"/>
<feature type="region of interest" description="Disordered" evidence="1">
    <location>
        <begin position="96"/>
        <end position="207"/>
    </location>
</feature>
<name>A0A388L505_CHABU</name>
<protein>
    <submittedName>
        <fullName evidence="2">Uncharacterized protein</fullName>
    </submittedName>
</protein>
<evidence type="ECO:0000313" key="2">
    <source>
        <dbReference type="EMBL" id="GBG77328.1"/>
    </source>
</evidence>
<keyword evidence="3" id="KW-1185">Reference proteome</keyword>
<accession>A0A388L505</accession>
<dbReference type="AlphaFoldDB" id="A0A388L505"/>